<dbReference type="SUPFAM" id="SSF56112">
    <property type="entry name" value="Protein kinase-like (PK-like)"/>
    <property type="match status" value="1"/>
</dbReference>
<dbReference type="PROSITE" id="PS50011">
    <property type="entry name" value="PROTEIN_KINASE_DOM"/>
    <property type="match status" value="1"/>
</dbReference>
<protein>
    <recommendedName>
        <fullName evidence="1">Protein kinase domain-containing protein</fullName>
    </recommendedName>
</protein>
<dbReference type="OrthoDB" id="5979581at2759"/>
<keyword evidence="3" id="KW-1185">Reference proteome</keyword>
<dbReference type="InterPro" id="IPR011009">
    <property type="entry name" value="Kinase-like_dom_sf"/>
</dbReference>
<organism evidence="2 3">
    <name type="scientific">Rickenella mellea</name>
    <dbReference type="NCBI Taxonomy" id="50990"/>
    <lineage>
        <taxon>Eukaryota</taxon>
        <taxon>Fungi</taxon>
        <taxon>Dikarya</taxon>
        <taxon>Basidiomycota</taxon>
        <taxon>Agaricomycotina</taxon>
        <taxon>Agaricomycetes</taxon>
        <taxon>Hymenochaetales</taxon>
        <taxon>Rickenellaceae</taxon>
        <taxon>Rickenella</taxon>
    </lineage>
</organism>
<sequence>MVEMTTMGARQLPESEEELRVMAKDLVTGLDWLHKGGYLHRDIRNQNIVYDQVLKQYALIDFEHGGKHEGRRSQRRNPAATSFDRENDWLRDWDYGTLDDGIYNMASDMYQFGRFLHDWFRRMIDSEDGKDFVARLTGKKMTAKEALIHEWIRTVP</sequence>
<dbReference type="InterPro" id="IPR000719">
    <property type="entry name" value="Prot_kinase_dom"/>
</dbReference>
<proteinExistence type="predicted"/>
<evidence type="ECO:0000259" key="1">
    <source>
        <dbReference type="PROSITE" id="PS50011"/>
    </source>
</evidence>
<dbReference type="VEuPathDB" id="FungiDB:BD410DRAFT_438002"/>
<gene>
    <name evidence="2" type="ORF">BD410DRAFT_438002</name>
</gene>
<dbReference type="GO" id="GO:0005524">
    <property type="term" value="F:ATP binding"/>
    <property type="evidence" value="ECO:0007669"/>
    <property type="project" value="InterPro"/>
</dbReference>
<accession>A0A4Y7PVU6</accession>
<dbReference type="AlphaFoldDB" id="A0A4Y7PVU6"/>
<reference evidence="2 3" key="1">
    <citation type="submission" date="2018-06" db="EMBL/GenBank/DDBJ databases">
        <title>A transcriptomic atlas of mushroom development highlights an independent origin of complex multicellularity.</title>
        <authorList>
            <consortium name="DOE Joint Genome Institute"/>
            <person name="Krizsan K."/>
            <person name="Almasi E."/>
            <person name="Merenyi Z."/>
            <person name="Sahu N."/>
            <person name="Viragh M."/>
            <person name="Koszo T."/>
            <person name="Mondo S."/>
            <person name="Kiss B."/>
            <person name="Balint B."/>
            <person name="Kues U."/>
            <person name="Barry K."/>
            <person name="Hegedus J.C."/>
            <person name="Henrissat B."/>
            <person name="Johnson J."/>
            <person name="Lipzen A."/>
            <person name="Ohm R."/>
            <person name="Nagy I."/>
            <person name="Pangilinan J."/>
            <person name="Yan J."/>
            <person name="Xiong Y."/>
            <person name="Grigoriev I.V."/>
            <person name="Hibbett D.S."/>
            <person name="Nagy L.G."/>
        </authorList>
    </citation>
    <scope>NUCLEOTIDE SEQUENCE [LARGE SCALE GENOMIC DNA]</scope>
    <source>
        <strain evidence="2 3">SZMC22713</strain>
    </source>
</reference>
<dbReference type="Gene3D" id="1.10.510.10">
    <property type="entry name" value="Transferase(Phosphotransferase) domain 1"/>
    <property type="match status" value="1"/>
</dbReference>
<evidence type="ECO:0000313" key="3">
    <source>
        <dbReference type="Proteomes" id="UP000294933"/>
    </source>
</evidence>
<dbReference type="InterPro" id="IPR008266">
    <property type="entry name" value="Tyr_kinase_AS"/>
</dbReference>
<feature type="domain" description="Protein kinase" evidence="1">
    <location>
        <begin position="1"/>
        <end position="156"/>
    </location>
</feature>
<name>A0A4Y7PVU6_9AGAM</name>
<dbReference type="Proteomes" id="UP000294933">
    <property type="component" value="Unassembled WGS sequence"/>
</dbReference>
<dbReference type="Pfam" id="PF00069">
    <property type="entry name" value="Pkinase"/>
    <property type="match status" value="1"/>
</dbReference>
<dbReference type="GO" id="GO:0004672">
    <property type="term" value="F:protein kinase activity"/>
    <property type="evidence" value="ECO:0007669"/>
    <property type="project" value="InterPro"/>
</dbReference>
<dbReference type="EMBL" id="ML170196">
    <property type="protein sequence ID" value="TDL19524.1"/>
    <property type="molecule type" value="Genomic_DNA"/>
</dbReference>
<dbReference type="PROSITE" id="PS00109">
    <property type="entry name" value="PROTEIN_KINASE_TYR"/>
    <property type="match status" value="1"/>
</dbReference>
<evidence type="ECO:0000313" key="2">
    <source>
        <dbReference type="EMBL" id="TDL19524.1"/>
    </source>
</evidence>